<protein>
    <submittedName>
        <fullName evidence="1">Uncharacterized protein</fullName>
    </submittedName>
</protein>
<proteinExistence type="predicted"/>
<comment type="caution">
    <text evidence="1">The sequence shown here is derived from an EMBL/GenBank/DDBJ whole genome shotgun (WGS) entry which is preliminary data.</text>
</comment>
<reference evidence="1 2" key="1">
    <citation type="submission" date="2018-08" db="EMBL/GenBank/DDBJ databases">
        <title>Meiothermus granaticius genome AF-68 sequencing project.</title>
        <authorList>
            <person name="Da Costa M.S."/>
            <person name="Albuquerque L."/>
            <person name="Raposo P."/>
            <person name="Froufe H.J.C."/>
            <person name="Barroso C.S."/>
            <person name="Egas C."/>
        </authorList>
    </citation>
    <scope>NUCLEOTIDE SEQUENCE [LARGE SCALE GENOMIC DNA]</scope>
    <source>
        <strain evidence="1 2">AF-68</strain>
    </source>
</reference>
<dbReference type="Proteomes" id="UP000266178">
    <property type="component" value="Unassembled WGS sequence"/>
</dbReference>
<keyword evidence="2" id="KW-1185">Reference proteome</keyword>
<accession>A0A399FFM4</accession>
<gene>
    <name evidence="1" type="ORF">Mgrana_00087</name>
</gene>
<name>A0A399FFM4_9DEIN</name>
<evidence type="ECO:0000313" key="2">
    <source>
        <dbReference type="Proteomes" id="UP000266178"/>
    </source>
</evidence>
<organism evidence="1 2">
    <name type="scientific">Meiothermus granaticius NBRC 107808</name>
    <dbReference type="NCBI Taxonomy" id="1227551"/>
    <lineage>
        <taxon>Bacteria</taxon>
        <taxon>Thermotogati</taxon>
        <taxon>Deinococcota</taxon>
        <taxon>Deinococci</taxon>
        <taxon>Thermales</taxon>
        <taxon>Thermaceae</taxon>
        <taxon>Meiothermus</taxon>
    </lineage>
</organism>
<dbReference type="RefSeq" id="WP_119355629.1">
    <property type="nucleotide sequence ID" value="NZ_BJXM01000022.1"/>
</dbReference>
<sequence>MEELPARWNRVQPLPPKGSRAVNGELYIKRVEGRWFLLRFYGQTAIVTDTGGTVRTFRLEALERGLRNWAEANGDDAGVGG</sequence>
<dbReference type="EMBL" id="QWLB01000001">
    <property type="protein sequence ID" value="RIH94001.1"/>
    <property type="molecule type" value="Genomic_DNA"/>
</dbReference>
<evidence type="ECO:0000313" key="1">
    <source>
        <dbReference type="EMBL" id="RIH94001.1"/>
    </source>
</evidence>
<dbReference type="AlphaFoldDB" id="A0A399FFM4"/>